<dbReference type="EMBL" id="JALNUB010000003">
    <property type="protein sequence ID" value="MCK8141449.1"/>
    <property type="molecule type" value="Genomic_DNA"/>
</dbReference>
<feature type="domain" description="Peptidase S9 prolyl oligopeptidase catalytic" evidence="1">
    <location>
        <begin position="689"/>
        <end position="857"/>
    </location>
</feature>
<keyword evidence="3" id="KW-1185">Reference proteome</keyword>
<comment type="caution">
    <text evidence="2">The sequence shown here is derived from an EMBL/GenBank/DDBJ whole genome shotgun (WGS) entry which is preliminary data.</text>
</comment>
<dbReference type="GO" id="GO:0008236">
    <property type="term" value="F:serine-type peptidase activity"/>
    <property type="evidence" value="ECO:0007669"/>
    <property type="project" value="InterPro"/>
</dbReference>
<dbReference type="Proteomes" id="UP001139260">
    <property type="component" value="Unassembled WGS sequence"/>
</dbReference>
<organism evidence="2 3">
    <name type="scientific">Flavobacterium pygoscelis</name>
    <dbReference type="NCBI Taxonomy" id="2893176"/>
    <lineage>
        <taxon>Bacteria</taxon>
        <taxon>Pseudomonadati</taxon>
        <taxon>Bacteroidota</taxon>
        <taxon>Flavobacteriia</taxon>
        <taxon>Flavobacteriales</taxon>
        <taxon>Flavobacteriaceae</taxon>
        <taxon>Flavobacterium</taxon>
    </lineage>
</organism>
<name>A0A9X1XQY2_9FLAO</name>
<dbReference type="InterPro" id="IPR029058">
    <property type="entry name" value="AB_hydrolase_fold"/>
</dbReference>
<dbReference type="PANTHER" id="PTHR11731:SF193">
    <property type="entry name" value="DIPEPTIDYL PEPTIDASE 9"/>
    <property type="match status" value="1"/>
</dbReference>
<evidence type="ECO:0000259" key="1">
    <source>
        <dbReference type="Pfam" id="PF00326"/>
    </source>
</evidence>
<dbReference type="InterPro" id="IPR050278">
    <property type="entry name" value="Serine_Prot_S9B/DPPIV"/>
</dbReference>
<dbReference type="SUPFAM" id="SSF82171">
    <property type="entry name" value="DPP6 N-terminal domain-like"/>
    <property type="match status" value="1"/>
</dbReference>
<proteinExistence type="predicted"/>
<dbReference type="InterPro" id="IPR001375">
    <property type="entry name" value="Peptidase_S9_cat"/>
</dbReference>
<protein>
    <submittedName>
        <fullName evidence="2">Prolyl oligopeptidase family serine peptidase</fullName>
    </submittedName>
</protein>
<evidence type="ECO:0000313" key="2">
    <source>
        <dbReference type="EMBL" id="MCK8141449.1"/>
    </source>
</evidence>
<evidence type="ECO:0000313" key="3">
    <source>
        <dbReference type="Proteomes" id="UP001139260"/>
    </source>
</evidence>
<sequence>MDTVKNRLFLIVVACLMFNTVWTQTPKQKVTPKEYSKWSTLSGEIISPDGLWTSYILQYENNRDTLFVRNTTGEKKYFFANATDIAFSPDSKTVGIQLTDHTFVIQDLKKDSNLKIKNVTRFEFSEAGNFLAVLQTMGTEKQLLMYNNKKELIKIIPNTYDFKISEDGKLAVYTSLGVSIGTPDEKFKQYVVVRDTVHKFKKIVWSKSGNILAFLQEENPIQANMPNHKLYCYNWAAKRLDMLDNKKEKLKALHISSDMQTPIILSADGSQVFFYFTSPKVQAPKSDTVEIWDAATKLVYPAQEIYGDLALIPKIAVWYVDNGLVNLLGTDELPMSVLTSDRKQLLTYSHLTNEPQYEMVSLVDYYLTTVKTGIKKLFLSKQTTAPYSIGSSPSGRYINYFRDGNWWIYDTTKEIHTNSTSNLEVSFDDVDFDDAGKSAGYRCPGWTTDDKYLIVYDKYDIWLISPDAKTQRRITHGRESKISFRICDYLYLREISQGSADFVKRHFDISKGLLLIAKGYDKATGYFYWNPKAKLKEIIYGSAKFSRLKKADKAEKYIFLEEDFETPPALRYATIGIKKTKKLFQSNPHFNNYEWGTSKLISYKNSKGEDLQGALFYPAGYQSGKKYPMIVYIYSRLSQEIHDYNNPTLYQPIGFPPSNYTTDGYLVLMPDIKYAVGFPDQSILDCVESAVNSVIVMGIVEPNHIGLIGHSYGGYETCLLLTKTSIFAAAVAGASVTNMLSSYLSINPENGAKMDWRYESQQYRMASTPFNNLEGYIKNSTVTQAGKITTPLLSWSGKEDASVDWRQSIELHLALRRLQKRNIFLAYPNQGHILTDELAQFDLTTRIKDWFNYYLKNKPSPNMEISTNQF</sequence>
<dbReference type="AlphaFoldDB" id="A0A9X1XQY2"/>
<dbReference type="Gene3D" id="3.40.50.1820">
    <property type="entry name" value="alpha/beta hydrolase"/>
    <property type="match status" value="1"/>
</dbReference>
<dbReference type="GO" id="GO:0008239">
    <property type="term" value="F:dipeptidyl-peptidase activity"/>
    <property type="evidence" value="ECO:0007669"/>
    <property type="project" value="TreeGrafter"/>
</dbReference>
<dbReference type="RefSeq" id="WP_248427944.1">
    <property type="nucleotide sequence ID" value="NZ_JALNUB010000003.1"/>
</dbReference>
<gene>
    <name evidence="2" type="ORF">MW871_06035</name>
</gene>
<accession>A0A9X1XQY2</accession>
<reference evidence="2" key="1">
    <citation type="submission" date="2022-04" db="EMBL/GenBank/DDBJ databases">
        <title>Flavobacterium pygoscelis sp. nov. isolated from Chinstrap chick (Pygoscelis antarcticus).</title>
        <authorList>
            <person name="Irgang R."/>
            <person name="Poblete-Morales M."/>
            <person name="Avendano-Herrera R."/>
        </authorList>
    </citation>
    <scope>NUCLEOTIDE SEQUENCE</scope>
    <source>
        <strain evidence="2">I-SCBP12n</strain>
    </source>
</reference>
<dbReference type="SUPFAM" id="SSF53474">
    <property type="entry name" value="alpha/beta-Hydrolases"/>
    <property type="match status" value="1"/>
</dbReference>
<dbReference type="GO" id="GO:0006508">
    <property type="term" value="P:proteolysis"/>
    <property type="evidence" value="ECO:0007669"/>
    <property type="project" value="InterPro"/>
</dbReference>
<dbReference type="PANTHER" id="PTHR11731">
    <property type="entry name" value="PROTEASE FAMILY S9B,C DIPEPTIDYL-PEPTIDASE IV-RELATED"/>
    <property type="match status" value="1"/>
</dbReference>
<dbReference type="Pfam" id="PF00326">
    <property type="entry name" value="Peptidase_S9"/>
    <property type="match status" value="1"/>
</dbReference>